<comment type="caution">
    <text evidence="1">The sequence shown here is derived from an EMBL/GenBank/DDBJ whole genome shotgun (WGS) entry which is preliminary data.</text>
</comment>
<sequence>MPEGSKSRKSTEKLEVSRCMSSGRGVNHLISYLSSQARGVSAHGSSTCGVTPRSTRCRRICDRSMFIDMRALWCRIACNQDVHQTCGGRGVTLHAILSMLTAMWSTRCRRTCNRSHAERHTGCHQLEVNTPVLSRRLEEFLFELRVVQGRPFRVRHDFEVPVTWKLDHGRRAGLSE</sequence>
<accession>A0A8S9MZ32</accession>
<proteinExistence type="predicted"/>
<gene>
    <name evidence="1" type="ORF">F2Q69_00053546</name>
</gene>
<dbReference type="Proteomes" id="UP000712600">
    <property type="component" value="Unassembled WGS sequence"/>
</dbReference>
<name>A0A8S9MZ32_BRACR</name>
<protein>
    <submittedName>
        <fullName evidence="1">Uncharacterized protein</fullName>
    </submittedName>
</protein>
<dbReference type="AlphaFoldDB" id="A0A8S9MZ32"/>
<evidence type="ECO:0000313" key="2">
    <source>
        <dbReference type="Proteomes" id="UP000712600"/>
    </source>
</evidence>
<evidence type="ECO:0000313" key="1">
    <source>
        <dbReference type="EMBL" id="KAF3486227.1"/>
    </source>
</evidence>
<dbReference type="EMBL" id="QGKX02002183">
    <property type="protein sequence ID" value="KAF3486227.1"/>
    <property type="molecule type" value="Genomic_DNA"/>
</dbReference>
<reference evidence="1" key="1">
    <citation type="submission" date="2019-12" db="EMBL/GenBank/DDBJ databases">
        <title>Genome sequencing and annotation of Brassica cretica.</title>
        <authorList>
            <person name="Studholme D.J."/>
            <person name="Sarris P."/>
        </authorList>
    </citation>
    <scope>NUCLEOTIDE SEQUENCE</scope>
    <source>
        <strain evidence="1">PFS-109/04</strain>
        <tissue evidence="1">Leaf</tissue>
    </source>
</reference>
<organism evidence="1 2">
    <name type="scientific">Brassica cretica</name>
    <name type="common">Mustard</name>
    <dbReference type="NCBI Taxonomy" id="69181"/>
    <lineage>
        <taxon>Eukaryota</taxon>
        <taxon>Viridiplantae</taxon>
        <taxon>Streptophyta</taxon>
        <taxon>Embryophyta</taxon>
        <taxon>Tracheophyta</taxon>
        <taxon>Spermatophyta</taxon>
        <taxon>Magnoliopsida</taxon>
        <taxon>eudicotyledons</taxon>
        <taxon>Gunneridae</taxon>
        <taxon>Pentapetalae</taxon>
        <taxon>rosids</taxon>
        <taxon>malvids</taxon>
        <taxon>Brassicales</taxon>
        <taxon>Brassicaceae</taxon>
        <taxon>Brassiceae</taxon>
        <taxon>Brassica</taxon>
    </lineage>
</organism>